<dbReference type="Pfam" id="PF12738">
    <property type="entry name" value="PTCB-BRCT"/>
    <property type="match status" value="1"/>
</dbReference>
<organism evidence="8">
    <name type="scientific">Salix viminalis</name>
    <name type="common">Common osier</name>
    <name type="synonym">Basket willow</name>
    <dbReference type="NCBI Taxonomy" id="40686"/>
    <lineage>
        <taxon>Eukaryota</taxon>
        <taxon>Viridiplantae</taxon>
        <taxon>Streptophyta</taxon>
        <taxon>Embryophyta</taxon>
        <taxon>Tracheophyta</taxon>
        <taxon>Spermatophyta</taxon>
        <taxon>Magnoliopsida</taxon>
        <taxon>eudicotyledons</taxon>
        <taxon>Gunneridae</taxon>
        <taxon>Pentapetalae</taxon>
        <taxon>rosids</taxon>
        <taxon>fabids</taxon>
        <taxon>Malpighiales</taxon>
        <taxon>Salicaceae</taxon>
        <taxon>Saliceae</taxon>
        <taxon>Salix</taxon>
    </lineage>
</organism>
<evidence type="ECO:0000256" key="1">
    <source>
        <dbReference type="ARBA" id="ARBA00022723"/>
    </source>
</evidence>
<dbReference type="InterPro" id="IPR001357">
    <property type="entry name" value="BRCT_dom"/>
</dbReference>
<dbReference type="InterPro" id="IPR013083">
    <property type="entry name" value="Znf_RING/FYVE/PHD"/>
</dbReference>
<dbReference type="PROSITE" id="PS00518">
    <property type="entry name" value="ZF_RING_1"/>
    <property type="match status" value="1"/>
</dbReference>
<dbReference type="PANTHER" id="PTHR47776">
    <property type="entry name" value="F5A8.9 PROTEIN"/>
    <property type="match status" value="1"/>
</dbReference>
<dbReference type="Gene3D" id="3.30.40.10">
    <property type="entry name" value="Zinc/RING finger domain, C3HC4 (zinc finger)"/>
    <property type="match status" value="1"/>
</dbReference>
<dbReference type="InterPro" id="IPR010683">
    <property type="entry name" value="DUF1262"/>
</dbReference>
<evidence type="ECO:0000259" key="7">
    <source>
        <dbReference type="PROSITE" id="PS50172"/>
    </source>
</evidence>
<dbReference type="SMART" id="SM00292">
    <property type="entry name" value="BRCT"/>
    <property type="match status" value="1"/>
</dbReference>
<dbReference type="InterPro" id="IPR001841">
    <property type="entry name" value="Znf_RING"/>
</dbReference>
<dbReference type="SUPFAM" id="SSF57850">
    <property type="entry name" value="RING/U-box"/>
    <property type="match status" value="1"/>
</dbReference>
<dbReference type="Gene3D" id="3.40.50.10190">
    <property type="entry name" value="BRCT domain"/>
    <property type="match status" value="1"/>
</dbReference>
<dbReference type="InterPro" id="IPR036420">
    <property type="entry name" value="BRCT_dom_sf"/>
</dbReference>
<accession>A0A6N2LHT4</accession>
<feature type="region of interest" description="Disordered" evidence="5">
    <location>
        <begin position="691"/>
        <end position="714"/>
    </location>
</feature>
<gene>
    <name evidence="8" type="ORF">SVIM_LOCUS222035</name>
</gene>
<dbReference type="GO" id="GO:0008270">
    <property type="term" value="F:zinc ion binding"/>
    <property type="evidence" value="ECO:0007669"/>
    <property type="project" value="UniProtKB-KW"/>
</dbReference>
<dbReference type="PROSITE" id="PS50172">
    <property type="entry name" value="BRCT"/>
    <property type="match status" value="1"/>
</dbReference>
<dbReference type="SUPFAM" id="SSF52113">
    <property type="entry name" value="BRCT domain"/>
    <property type="match status" value="1"/>
</dbReference>
<dbReference type="InterPro" id="IPR011011">
    <property type="entry name" value="Znf_FYVE_PHD"/>
</dbReference>
<dbReference type="EMBL" id="CAADRP010001530">
    <property type="protein sequence ID" value="VFU39692.1"/>
    <property type="molecule type" value="Genomic_DNA"/>
</dbReference>
<evidence type="ECO:0000256" key="5">
    <source>
        <dbReference type="SAM" id="MobiDB-lite"/>
    </source>
</evidence>
<evidence type="ECO:0000256" key="2">
    <source>
        <dbReference type="ARBA" id="ARBA00022771"/>
    </source>
</evidence>
<dbReference type="Pfam" id="PF06880">
    <property type="entry name" value="DUF1262"/>
    <property type="match status" value="1"/>
</dbReference>
<keyword evidence="1" id="KW-0479">Metal-binding</keyword>
<dbReference type="InterPro" id="IPR017907">
    <property type="entry name" value="Znf_RING_CS"/>
</dbReference>
<proteinExistence type="predicted"/>
<sequence>MVKATTFHTLINKASTSYIQRAHTFTSTQSIGTELKMYVTRPLSLYRNFPGALSREPPEGPYTGYLVITDEEAEARETNCWGICRSRRIKKLPFPQDKILSVVYSSDHEETVVKTKAWFIPVLDQPLSSNCYYVIKAKGSRKGQACTCSREMDMGLWCFKSVINDTKPKPIDYRNIYQQFKIHRHHGKSFFSKSLAPDGFPPKFLRKKGWEVRGSRSYKWQLISEALGLDVPLRSQLPSFDFPLSTKSSSRVTVGRWYCPFVFVREEARMREQMKSSMLYSMALEQYWKEIYSCENSNNEAGNTVMVRVNVQREMDLVFGMEATRDTGRGSSTAHGGYVWYRAVKRNSSSGRGGLKVGVSFATVEKMKWVQEAGGWIDGADVNERVERVVEFRGENGWRKFGCYMLVESFVLRRMDGSMESVVATVSGYHGSERFNLIKLISQSGASYVGAMSNSTTHLVCWKFEGRKYELASKFDILVVNHRWVEECVKQGKRVPEYPYMLESGQEVGPLVLEVPNVDKLGSLNKKRKPLSDKSNICEDSERRRAEVDGEDSGLAAWTDSFLLNDHGGSRHEESDIVPNMHFVRGRRNTFSNTGSTLAEPSRKGRRLVKKNVARENLRTVLSDSDEEWNPVRLYKNNNSKSIAKRTERKRKLNIFEAEGTSDVAVINSRGSTVESLDGIEEGTHWNHLAVSEDSNSCPEGARTASEIADGPGSTAENLNAKVRDVDQFESVARLTAPAELSCVICWTEFSSSRGVLPCGHRFCYSCIQEWADHMVSRRRISTCPLCKAGFSIITKLEDAATSDQKIYSQTIPHASSTVDVIVSMLQEQNKYGAEPSFGAVCCECRSREPEDLLIRCHLCETRCIHSYCLDPPLSPWICTHCKDLQMLYHHNR</sequence>
<dbReference type="Pfam" id="PF13639">
    <property type="entry name" value="zf-RING_2"/>
    <property type="match status" value="1"/>
</dbReference>
<name>A0A6N2LHT4_SALVM</name>
<dbReference type="SUPFAM" id="SSF57903">
    <property type="entry name" value="FYVE/PHD zinc finger"/>
    <property type="match status" value="1"/>
</dbReference>
<evidence type="ECO:0000256" key="4">
    <source>
        <dbReference type="PROSITE-ProRule" id="PRU00175"/>
    </source>
</evidence>
<dbReference type="AlphaFoldDB" id="A0A6N2LHT4"/>
<dbReference type="PANTHER" id="PTHR47776:SF2">
    <property type="entry name" value="RING-TYPE E3 UBIQUITIN TRANSFERASE BRCA1"/>
    <property type="match status" value="1"/>
</dbReference>
<feature type="domain" description="RING-type" evidence="6">
    <location>
        <begin position="743"/>
        <end position="788"/>
    </location>
</feature>
<evidence type="ECO:0008006" key="9">
    <source>
        <dbReference type="Google" id="ProtNLM"/>
    </source>
</evidence>
<dbReference type="PROSITE" id="PS50089">
    <property type="entry name" value="ZF_RING_2"/>
    <property type="match status" value="1"/>
</dbReference>
<feature type="domain" description="BRCT" evidence="7">
    <location>
        <begin position="414"/>
        <end position="502"/>
    </location>
</feature>
<keyword evidence="2 4" id="KW-0863">Zinc-finger</keyword>
<evidence type="ECO:0000256" key="3">
    <source>
        <dbReference type="ARBA" id="ARBA00022833"/>
    </source>
</evidence>
<protein>
    <recommendedName>
        <fullName evidence="9">RING-type E3 ubiquitin transferase BRCA1</fullName>
    </recommendedName>
</protein>
<evidence type="ECO:0000313" key="8">
    <source>
        <dbReference type="EMBL" id="VFU39692.1"/>
    </source>
</evidence>
<evidence type="ECO:0000259" key="6">
    <source>
        <dbReference type="PROSITE" id="PS50089"/>
    </source>
</evidence>
<keyword evidence="3" id="KW-0862">Zinc</keyword>
<dbReference type="SMART" id="SM00184">
    <property type="entry name" value="RING"/>
    <property type="match status" value="1"/>
</dbReference>
<reference evidence="8" key="1">
    <citation type="submission" date="2019-03" db="EMBL/GenBank/DDBJ databases">
        <authorList>
            <person name="Mank J."/>
            <person name="Almeida P."/>
        </authorList>
    </citation>
    <scope>NUCLEOTIDE SEQUENCE</scope>
    <source>
        <strain evidence="8">78183</strain>
    </source>
</reference>